<feature type="compositionally biased region" description="Polar residues" evidence="1">
    <location>
        <begin position="84"/>
        <end position="93"/>
    </location>
</feature>
<dbReference type="Gene3D" id="3.40.30.10">
    <property type="entry name" value="Glutaredoxin"/>
    <property type="match status" value="1"/>
</dbReference>
<reference evidence="3 4" key="1">
    <citation type="submission" date="2024-04" db="EMBL/GenBank/DDBJ databases">
        <authorList>
            <person name="Fracassetti M."/>
        </authorList>
    </citation>
    <scope>NUCLEOTIDE SEQUENCE [LARGE SCALE GENOMIC DNA]</scope>
</reference>
<proteinExistence type="predicted"/>
<dbReference type="PROSITE" id="PS51354">
    <property type="entry name" value="GLUTAREDOXIN_2"/>
    <property type="match status" value="1"/>
</dbReference>
<evidence type="ECO:0000259" key="2">
    <source>
        <dbReference type="Pfam" id="PF00462"/>
    </source>
</evidence>
<dbReference type="CDD" id="cd03031">
    <property type="entry name" value="GRX_GRX_like"/>
    <property type="match status" value="1"/>
</dbReference>
<feature type="domain" description="Glutaredoxin" evidence="2">
    <location>
        <begin position="133"/>
        <end position="199"/>
    </location>
</feature>
<dbReference type="EMBL" id="OZ034819">
    <property type="protein sequence ID" value="CAL1394473.1"/>
    <property type="molecule type" value="Genomic_DNA"/>
</dbReference>
<gene>
    <name evidence="3" type="ORF">LTRI10_LOCUS34975</name>
</gene>
<dbReference type="Pfam" id="PF23733">
    <property type="entry name" value="GRXCR1-2_C"/>
    <property type="match status" value="1"/>
</dbReference>
<sequence>MAEFDNNMDLAVKTRPSPKSSPTSSATSFFHRSFTIQSARATPKPYVQSPSRFTSSFESMKGKVRVLRNMFEASRAPKVKPDESQQQSHISTQLPPPGKLVSHKSMGADHNRYPYIFSGKWVPLLPGTEDRIVVYFTSLRGVRRTFDDCYTVRRTFRQFRVWVDERDISMDTAYKKELHSVFGEKGVTLPQVFIRGRHVGGADDIHQLLETGELTKLLDGFPRREPGYVCQGCGDARFVTCGFCNGSRKIFDDEEEFSKRCLACNENGLMRCPECCS</sequence>
<protein>
    <recommendedName>
        <fullName evidence="2">Glutaredoxin domain-containing protein</fullName>
    </recommendedName>
</protein>
<dbReference type="InterPro" id="IPR002109">
    <property type="entry name" value="Glutaredoxin"/>
</dbReference>
<dbReference type="SUPFAM" id="SSF52833">
    <property type="entry name" value="Thioredoxin-like"/>
    <property type="match status" value="1"/>
</dbReference>
<dbReference type="InterPro" id="IPR036249">
    <property type="entry name" value="Thioredoxin-like_sf"/>
</dbReference>
<dbReference type="AlphaFoldDB" id="A0AAV2F896"/>
<organism evidence="3 4">
    <name type="scientific">Linum trigynum</name>
    <dbReference type="NCBI Taxonomy" id="586398"/>
    <lineage>
        <taxon>Eukaryota</taxon>
        <taxon>Viridiplantae</taxon>
        <taxon>Streptophyta</taxon>
        <taxon>Embryophyta</taxon>
        <taxon>Tracheophyta</taxon>
        <taxon>Spermatophyta</taxon>
        <taxon>Magnoliopsida</taxon>
        <taxon>eudicotyledons</taxon>
        <taxon>Gunneridae</taxon>
        <taxon>Pentapetalae</taxon>
        <taxon>rosids</taxon>
        <taxon>fabids</taxon>
        <taxon>Malpighiales</taxon>
        <taxon>Linaceae</taxon>
        <taxon>Linum</taxon>
    </lineage>
</organism>
<evidence type="ECO:0000313" key="3">
    <source>
        <dbReference type="EMBL" id="CAL1394473.1"/>
    </source>
</evidence>
<dbReference type="PANTHER" id="PTHR45669">
    <property type="entry name" value="GLUTAREDOXIN DOMAIN-CONTAINING CYSTEINE-RICH PROTEIN CG12206-RELATED"/>
    <property type="match status" value="1"/>
</dbReference>
<dbReference type="Pfam" id="PF00462">
    <property type="entry name" value="Glutaredoxin"/>
    <property type="match status" value="1"/>
</dbReference>
<accession>A0AAV2F896</accession>
<keyword evidence="4" id="KW-1185">Reference proteome</keyword>
<evidence type="ECO:0000313" key="4">
    <source>
        <dbReference type="Proteomes" id="UP001497516"/>
    </source>
</evidence>
<name>A0AAV2F896_9ROSI</name>
<feature type="compositionally biased region" description="Low complexity" evidence="1">
    <location>
        <begin position="14"/>
        <end position="27"/>
    </location>
</feature>
<feature type="region of interest" description="Disordered" evidence="1">
    <location>
        <begin position="1"/>
        <end position="27"/>
    </location>
</feature>
<dbReference type="Proteomes" id="UP001497516">
    <property type="component" value="Chromosome 6"/>
</dbReference>
<dbReference type="PANTHER" id="PTHR45669:SF17">
    <property type="entry name" value="GLUTAREDOXIN DOMAIN-CONTAINING PROTEIN"/>
    <property type="match status" value="1"/>
</dbReference>
<feature type="region of interest" description="Disordered" evidence="1">
    <location>
        <begin position="75"/>
        <end position="99"/>
    </location>
</feature>
<evidence type="ECO:0000256" key="1">
    <source>
        <dbReference type="SAM" id="MobiDB-lite"/>
    </source>
</evidence>